<name>A0A2Z6LV55_TRISU</name>
<protein>
    <submittedName>
        <fullName evidence="2">Uncharacterized protein</fullName>
    </submittedName>
</protein>
<proteinExistence type="predicted"/>
<dbReference type="Proteomes" id="UP000242715">
    <property type="component" value="Unassembled WGS sequence"/>
</dbReference>
<keyword evidence="3" id="KW-1185">Reference proteome</keyword>
<sequence>MPLGTSLNQGDSRDGAMTTTSKDDPTRMIPTSQTPLDLPLPHIVAETEIDALMATLIHAINRQSSRIIQDQNLISS</sequence>
<organism evidence="2 3">
    <name type="scientific">Trifolium subterraneum</name>
    <name type="common">Subterranean clover</name>
    <dbReference type="NCBI Taxonomy" id="3900"/>
    <lineage>
        <taxon>Eukaryota</taxon>
        <taxon>Viridiplantae</taxon>
        <taxon>Streptophyta</taxon>
        <taxon>Embryophyta</taxon>
        <taxon>Tracheophyta</taxon>
        <taxon>Spermatophyta</taxon>
        <taxon>Magnoliopsida</taxon>
        <taxon>eudicotyledons</taxon>
        <taxon>Gunneridae</taxon>
        <taxon>Pentapetalae</taxon>
        <taxon>rosids</taxon>
        <taxon>fabids</taxon>
        <taxon>Fabales</taxon>
        <taxon>Fabaceae</taxon>
        <taxon>Papilionoideae</taxon>
        <taxon>50 kb inversion clade</taxon>
        <taxon>NPAAA clade</taxon>
        <taxon>Hologalegina</taxon>
        <taxon>IRL clade</taxon>
        <taxon>Trifolieae</taxon>
        <taxon>Trifolium</taxon>
    </lineage>
</organism>
<dbReference type="AlphaFoldDB" id="A0A2Z6LV55"/>
<dbReference type="EMBL" id="DF973238">
    <property type="protein sequence ID" value="GAU21838.1"/>
    <property type="molecule type" value="Genomic_DNA"/>
</dbReference>
<gene>
    <name evidence="2" type="ORF">TSUD_176840</name>
</gene>
<feature type="region of interest" description="Disordered" evidence="1">
    <location>
        <begin position="1"/>
        <end position="36"/>
    </location>
</feature>
<accession>A0A2Z6LV55</accession>
<evidence type="ECO:0000256" key="1">
    <source>
        <dbReference type="SAM" id="MobiDB-lite"/>
    </source>
</evidence>
<feature type="compositionally biased region" description="Polar residues" evidence="1">
    <location>
        <begin position="1"/>
        <end position="10"/>
    </location>
</feature>
<evidence type="ECO:0000313" key="3">
    <source>
        <dbReference type="Proteomes" id="UP000242715"/>
    </source>
</evidence>
<evidence type="ECO:0000313" key="2">
    <source>
        <dbReference type="EMBL" id="GAU21838.1"/>
    </source>
</evidence>
<reference evidence="3" key="1">
    <citation type="journal article" date="2017" name="Front. Plant Sci.">
        <title>Climate Clever Clovers: New Paradigm to Reduce the Environmental Footprint of Ruminants by Breeding Low Methanogenic Forages Utilizing Haplotype Variation.</title>
        <authorList>
            <person name="Kaur P."/>
            <person name="Appels R."/>
            <person name="Bayer P.E."/>
            <person name="Keeble-Gagnere G."/>
            <person name="Wang J."/>
            <person name="Hirakawa H."/>
            <person name="Shirasawa K."/>
            <person name="Vercoe P."/>
            <person name="Stefanova K."/>
            <person name="Durmic Z."/>
            <person name="Nichols P."/>
            <person name="Revell C."/>
            <person name="Isobe S.N."/>
            <person name="Edwards D."/>
            <person name="Erskine W."/>
        </authorList>
    </citation>
    <scope>NUCLEOTIDE SEQUENCE [LARGE SCALE GENOMIC DNA]</scope>
    <source>
        <strain evidence="3">cv. Daliak</strain>
    </source>
</reference>